<dbReference type="InterPro" id="IPR036271">
    <property type="entry name" value="Tet_transcr_reg_TetR-rel_C_sf"/>
</dbReference>
<name>A0A0V7ZXR0_9CYAN</name>
<dbReference type="PANTHER" id="PTHR30055">
    <property type="entry name" value="HTH-TYPE TRANSCRIPTIONAL REGULATOR RUTR"/>
    <property type="match status" value="1"/>
</dbReference>
<sequence length="191" mass="21569">MNIHSEDKKQRILDATMELIAENGLHATPMSQVSKRSGVSAGTIYHYFSSKEVLINELYLEQKKALYNSAFHGYDIQSSYEERFFLMWRNVFSYLVARPVELLFMEQCAISPLVSAKAKETINRYVAPLAGFVTEGIEAGCLKKMDIQLALSFIYGSIVSTAKLQLSEMLEITDEYRETAAQICWDGLKAG</sequence>
<dbReference type="OrthoDB" id="9783238at2"/>
<dbReference type="Gene3D" id="1.10.357.10">
    <property type="entry name" value="Tetracycline Repressor, domain 2"/>
    <property type="match status" value="1"/>
</dbReference>
<keyword evidence="1 2" id="KW-0238">DNA-binding</keyword>
<dbReference type="InterPro" id="IPR054422">
    <property type="entry name" value="TetR-like_HI_0893_C"/>
</dbReference>
<proteinExistence type="predicted"/>
<dbReference type="EMBL" id="LMTZ01000024">
    <property type="protein sequence ID" value="KST69388.1"/>
    <property type="molecule type" value="Genomic_DNA"/>
</dbReference>
<dbReference type="GO" id="GO:0003677">
    <property type="term" value="F:DNA binding"/>
    <property type="evidence" value="ECO:0007669"/>
    <property type="project" value="UniProtKB-UniRule"/>
</dbReference>
<evidence type="ECO:0000259" key="3">
    <source>
        <dbReference type="PROSITE" id="PS50977"/>
    </source>
</evidence>
<evidence type="ECO:0000256" key="2">
    <source>
        <dbReference type="PROSITE-ProRule" id="PRU00335"/>
    </source>
</evidence>
<keyword evidence="5" id="KW-1185">Reference proteome</keyword>
<gene>
    <name evidence="4" type="ORF">BC008_35275</name>
</gene>
<organism evidence="4 5">
    <name type="scientific">Mastigocoleus testarum BC008</name>
    <dbReference type="NCBI Taxonomy" id="371196"/>
    <lineage>
        <taxon>Bacteria</taxon>
        <taxon>Bacillati</taxon>
        <taxon>Cyanobacteriota</taxon>
        <taxon>Cyanophyceae</taxon>
        <taxon>Nostocales</taxon>
        <taxon>Hapalosiphonaceae</taxon>
        <taxon>Mastigocoleus</taxon>
    </lineage>
</organism>
<dbReference type="SUPFAM" id="SSF46689">
    <property type="entry name" value="Homeodomain-like"/>
    <property type="match status" value="1"/>
</dbReference>
<comment type="caution">
    <text evidence="4">The sequence shown here is derived from an EMBL/GenBank/DDBJ whole genome shotgun (WGS) entry which is preliminary data.</text>
</comment>
<evidence type="ECO:0000313" key="5">
    <source>
        <dbReference type="Proteomes" id="UP000053372"/>
    </source>
</evidence>
<evidence type="ECO:0000313" key="4">
    <source>
        <dbReference type="EMBL" id="KST69388.1"/>
    </source>
</evidence>
<dbReference type="AlphaFoldDB" id="A0A0V7ZXR0"/>
<dbReference type="PROSITE" id="PS50977">
    <property type="entry name" value="HTH_TETR_2"/>
    <property type="match status" value="1"/>
</dbReference>
<dbReference type="GO" id="GO:0006355">
    <property type="term" value="P:regulation of DNA-templated transcription"/>
    <property type="evidence" value="ECO:0007669"/>
    <property type="project" value="UniProtKB-ARBA"/>
</dbReference>
<dbReference type="Pfam" id="PF00440">
    <property type="entry name" value="TetR_N"/>
    <property type="match status" value="1"/>
</dbReference>
<dbReference type="InterPro" id="IPR001647">
    <property type="entry name" value="HTH_TetR"/>
</dbReference>
<dbReference type="PRINTS" id="PR00455">
    <property type="entry name" value="HTHTETR"/>
</dbReference>
<accession>A0A0V7ZXR0</accession>
<dbReference type="Pfam" id="PF22604">
    <property type="entry name" value="TetR_HI_0893_C"/>
    <property type="match status" value="1"/>
</dbReference>
<feature type="domain" description="HTH tetR-type" evidence="3">
    <location>
        <begin position="6"/>
        <end position="66"/>
    </location>
</feature>
<feature type="DNA-binding region" description="H-T-H motif" evidence="2">
    <location>
        <begin position="29"/>
        <end position="48"/>
    </location>
</feature>
<reference evidence="4 5" key="1">
    <citation type="journal article" date="2015" name="Genome Announc.">
        <title>Draft Genome of the Euendolithic (true boring) Cyanobacterium Mastigocoleus testarum strain BC008.</title>
        <authorList>
            <person name="Guida B.S."/>
            <person name="Garcia-Pichel F."/>
        </authorList>
    </citation>
    <scope>NUCLEOTIDE SEQUENCE [LARGE SCALE GENOMIC DNA]</scope>
    <source>
        <strain evidence="4 5">BC008</strain>
    </source>
</reference>
<dbReference type="RefSeq" id="WP_027844207.1">
    <property type="nucleotide sequence ID" value="NZ_LMTZ01000024.1"/>
</dbReference>
<evidence type="ECO:0000256" key="1">
    <source>
        <dbReference type="ARBA" id="ARBA00023125"/>
    </source>
</evidence>
<dbReference type="SUPFAM" id="SSF48498">
    <property type="entry name" value="Tetracyclin repressor-like, C-terminal domain"/>
    <property type="match status" value="1"/>
</dbReference>
<dbReference type="InterPro" id="IPR050109">
    <property type="entry name" value="HTH-type_TetR-like_transc_reg"/>
</dbReference>
<protein>
    <recommendedName>
        <fullName evidence="3">HTH tetR-type domain-containing protein</fullName>
    </recommendedName>
</protein>
<dbReference type="InterPro" id="IPR009057">
    <property type="entry name" value="Homeodomain-like_sf"/>
</dbReference>
<dbReference type="Proteomes" id="UP000053372">
    <property type="component" value="Unassembled WGS sequence"/>
</dbReference>